<sequence>MIVHKEYMENAFAEFWIENRILYIRYKPDIFMDIEAARLIVADRVTFQKGKLYPILCYAEGIASSTKPARDYLAIKGSVLTLAIAYIASPKVSLAMLHFFKEINKPVVPSEIFTSEMAARKFLHTYLS</sequence>
<feature type="domain" description="DUF7793" evidence="1">
    <location>
        <begin position="15"/>
        <end position="126"/>
    </location>
</feature>
<dbReference type="RefSeq" id="WP_266070419.1">
    <property type="nucleotide sequence ID" value="NZ_JAPJDA010000021.1"/>
</dbReference>
<proteinExistence type="predicted"/>
<evidence type="ECO:0000313" key="3">
    <source>
        <dbReference type="Proteomes" id="UP001148482"/>
    </source>
</evidence>
<protein>
    <recommendedName>
        <fullName evidence="1">DUF7793 domain-containing protein</fullName>
    </recommendedName>
</protein>
<accession>A0A9X3D140</accession>
<evidence type="ECO:0000313" key="2">
    <source>
        <dbReference type="EMBL" id="MCX2839100.1"/>
    </source>
</evidence>
<name>A0A9X3D140_9FLAO</name>
<evidence type="ECO:0000259" key="1">
    <source>
        <dbReference type="Pfam" id="PF25056"/>
    </source>
</evidence>
<gene>
    <name evidence="2" type="ORF">OQ279_13165</name>
</gene>
<dbReference type="InterPro" id="IPR056695">
    <property type="entry name" value="DUF7793"/>
</dbReference>
<dbReference type="EMBL" id="JAPJDA010000021">
    <property type="protein sequence ID" value="MCX2839100.1"/>
    <property type="molecule type" value="Genomic_DNA"/>
</dbReference>
<dbReference type="AlphaFoldDB" id="A0A9X3D140"/>
<comment type="caution">
    <text evidence="2">The sequence shown here is derived from an EMBL/GenBank/DDBJ whole genome shotgun (WGS) entry which is preliminary data.</text>
</comment>
<dbReference type="Pfam" id="PF25056">
    <property type="entry name" value="DUF7793"/>
    <property type="match status" value="1"/>
</dbReference>
<keyword evidence="3" id="KW-1185">Reference proteome</keyword>
<dbReference type="Proteomes" id="UP001148482">
    <property type="component" value="Unassembled WGS sequence"/>
</dbReference>
<dbReference type="Gene3D" id="3.40.970.30">
    <property type="entry name" value="yp_829618.1 like domains"/>
    <property type="match status" value="1"/>
</dbReference>
<organism evidence="2 3">
    <name type="scientific">Salinimicrobium profundisediminis</name>
    <dbReference type="NCBI Taxonomy" id="2994553"/>
    <lineage>
        <taxon>Bacteria</taxon>
        <taxon>Pseudomonadati</taxon>
        <taxon>Bacteroidota</taxon>
        <taxon>Flavobacteriia</taxon>
        <taxon>Flavobacteriales</taxon>
        <taxon>Flavobacteriaceae</taxon>
        <taxon>Salinimicrobium</taxon>
    </lineage>
</organism>
<reference evidence="2" key="1">
    <citation type="submission" date="2022-11" db="EMBL/GenBank/DDBJ databases">
        <title>Salinimicrobium profundisediminis sp. nov., isolated from deep-sea sediment of the Mariana Trench.</title>
        <authorList>
            <person name="Fu H."/>
        </authorList>
    </citation>
    <scope>NUCLEOTIDE SEQUENCE</scope>
    <source>
        <strain evidence="2">MT39</strain>
    </source>
</reference>